<dbReference type="OrthoDB" id="2455666at2"/>
<dbReference type="RefSeq" id="WP_160173790.1">
    <property type="nucleotide sequence ID" value="NZ_JACEIP010000004.1"/>
</dbReference>
<name>A0A7W1X8R1_9BACL</name>
<accession>A0A7W1X8R1</accession>
<sequence>MKLQTMTCSYCEGAGYIDLVLGGSETCYACNGTGQAKKSAKDKTQYNKNS</sequence>
<dbReference type="InterPro" id="IPR036410">
    <property type="entry name" value="HSP_DnaJ_Cys-rich_dom_sf"/>
</dbReference>
<evidence type="ECO:0000313" key="1">
    <source>
        <dbReference type="EMBL" id="MBA4542074.1"/>
    </source>
</evidence>
<dbReference type="AlphaFoldDB" id="A0A7W1X8R1"/>
<protein>
    <recommendedName>
        <fullName evidence="3">YuiA family protein</fullName>
    </recommendedName>
</protein>
<comment type="caution">
    <text evidence="1">The sequence shown here is derived from an EMBL/GenBank/DDBJ whole genome shotgun (WGS) entry which is preliminary data.</text>
</comment>
<evidence type="ECO:0008006" key="3">
    <source>
        <dbReference type="Google" id="ProtNLM"/>
    </source>
</evidence>
<reference evidence="1 2" key="1">
    <citation type="submission" date="2020-07" db="EMBL/GenBank/DDBJ databases">
        <authorList>
            <person name="Feng H."/>
        </authorList>
    </citation>
    <scope>NUCLEOTIDE SEQUENCE [LARGE SCALE GENOMIC DNA]</scope>
    <source>
        <strain evidence="2">s-11</strain>
    </source>
</reference>
<evidence type="ECO:0000313" key="2">
    <source>
        <dbReference type="Proteomes" id="UP000530514"/>
    </source>
</evidence>
<organism evidence="1 2">
    <name type="scientific">Thermoactinomyces daqus</name>
    <dbReference type="NCBI Taxonomy" id="1329516"/>
    <lineage>
        <taxon>Bacteria</taxon>
        <taxon>Bacillati</taxon>
        <taxon>Bacillota</taxon>
        <taxon>Bacilli</taxon>
        <taxon>Bacillales</taxon>
        <taxon>Thermoactinomycetaceae</taxon>
        <taxon>Thermoactinomyces</taxon>
    </lineage>
</organism>
<gene>
    <name evidence="1" type="ORF">H1164_04055</name>
</gene>
<dbReference type="SUPFAM" id="SSF57938">
    <property type="entry name" value="DnaJ/Hsp40 cysteine-rich domain"/>
    <property type="match status" value="1"/>
</dbReference>
<keyword evidence="2" id="KW-1185">Reference proteome</keyword>
<dbReference type="EMBL" id="JACEIP010000004">
    <property type="protein sequence ID" value="MBA4542074.1"/>
    <property type="molecule type" value="Genomic_DNA"/>
</dbReference>
<proteinExistence type="predicted"/>
<dbReference type="Pfam" id="PF17302">
    <property type="entry name" value="DUF5351"/>
    <property type="match status" value="1"/>
</dbReference>
<dbReference type="Proteomes" id="UP000530514">
    <property type="component" value="Unassembled WGS sequence"/>
</dbReference>
<dbReference type="InterPro" id="IPR035272">
    <property type="entry name" value="DUF5351"/>
</dbReference>
<dbReference type="Gene3D" id="6.20.20.10">
    <property type="match status" value="1"/>
</dbReference>